<dbReference type="PANTHER" id="PTHR13799">
    <property type="entry name" value="NGG1 INTERACTING FACTOR 3"/>
    <property type="match status" value="1"/>
</dbReference>
<dbReference type="GO" id="GO:0005737">
    <property type="term" value="C:cytoplasm"/>
    <property type="evidence" value="ECO:0007669"/>
    <property type="project" value="TreeGrafter"/>
</dbReference>
<comment type="subunit">
    <text evidence="2">Homohexamer.</text>
</comment>
<dbReference type="SUPFAM" id="SSF102705">
    <property type="entry name" value="NIF3 (NGG1p interacting factor 3)-like"/>
    <property type="match status" value="1"/>
</dbReference>
<dbReference type="InterPro" id="IPR017221">
    <property type="entry name" value="DUF34/NIF3_bac"/>
</dbReference>
<protein>
    <recommendedName>
        <fullName evidence="3 5">GTP cyclohydrolase 1 type 2 homolog</fullName>
    </recommendedName>
</protein>
<keyword evidence="4 5" id="KW-0479">Metal-binding</keyword>
<dbReference type="Gene3D" id="3.40.1390.30">
    <property type="entry name" value="NIF3 (NGG1p interacting factor 3)-like"/>
    <property type="match status" value="1"/>
</dbReference>
<comment type="similarity">
    <text evidence="1 5">Belongs to the GTP cyclohydrolase I type 2/NIF3 family.</text>
</comment>
<dbReference type="InterPro" id="IPR002678">
    <property type="entry name" value="DUF34/NIF3"/>
</dbReference>
<evidence type="ECO:0000256" key="5">
    <source>
        <dbReference type="PIRNR" id="PIRNR037489"/>
    </source>
</evidence>
<reference evidence="7 8" key="1">
    <citation type="submission" date="2014-06" db="EMBL/GenBank/DDBJ databases">
        <title>Genome sequence of the intracellular symbiont Blattabacterium cuenoti, strain CPU2 from the wood feeding cockroach Cryptocercus punctulatus.</title>
        <authorList>
            <person name="Kinjo Y."/>
            <person name="Ohkuma M."/>
            <person name="Tokuda G."/>
        </authorList>
    </citation>
    <scope>NUCLEOTIDE SEQUENCE [LARGE SCALE GENOMIC DNA]</scope>
    <source>
        <strain evidence="7 8">CPU2</strain>
    </source>
</reference>
<dbReference type="PANTHER" id="PTHR13799:SF14">
    <property type="entry name" value="GTP CYCLOHYDROLASE 1 TYPE 2 HOMOLOG"/>
    <property type="match status" value="1"/>
</dbReference>
<name>A0AAD1CLC8_9FLAO</name>
<feature type="binding site" evidence="6">
    <location>
        <position position="105"/>
    </location>
    <ligand>
        <name>a divalent metal cation</name>
        <dbReference type="ChEBI" id="CHEBI:60240"/>
        <label>1</label>
    </ligand>
</feature>
<dbReference type="RefSeq" id="WP_110548818.1">
    <property type="nucleotide sequence ID" value="NZ_AP014610.1"/>
</dbReference>
<sequence>MKVLVRDIAEELENLAPREYAESYDNIGLIVGSYFQKVKKILITLDLTEEVFSESIHKNCNLIISFHPVIFKSIKSLTGNTFSERVVISALKNDISIYVIHTNLDSSWKGTHSYISKLLQLNREKSLFPKKGAIKKLTTYVPISYSDKVRNSLFNAGAGKISNYSRCSYNFDGFGSFMGNEKSKPFFGKKGHFHMEKETCINVVFSSHKLNLIKEALFKSHPYEEVPYEIYNIENINPYIGIGIIGFLIEEMNEYDFLLYLRNRMNLLCIRHSIFIGKKIKKIAMIAGSGSFGIEKAIKEKAHVFISSDFKYHDFFKSEKKILIVDIGHYESEKFNKNLLKSFLDKKFTHIPVYESEIHTNPVKYFY</sequence>
<evidence type="ECO:0000256" key="4">
    <source>
        <dbReference type="ARBA" id="ARBA00022723"/>
    </source>
</evidence>
<accession>A0AAD1CLC8</accession>
<dbReference type="Pfam" id="PF01784">
    <property type="entry name" value="DUF34_NIF3"/>
    <property type="match status" value="1"/>
</dbReference>
<dbReference type="NCBIfam" id="TIGR00486">
    <property type="entry name" value="YbgI_SA1388"/>
    <property type="match status" value="1"/>
</dbReference>
<evidence type="ECO:0000256" key="3">
    <source>
        <dbReference type="ARBA" id="ARBA00022112"/>
    </source>
</evidence>
<feature type="binding site" evidence="6">
    <location>
        <position position="67"/>
    </location>
    <ligand>
        <name>a divalent metal cation</name>
        <dbReference type="ChEBI" id="CHEBI:60240"/>
        <label>1</label>
    </ligand>
</feature>
<evidence type="ECO:0000313" key="8">
    <source>
        <dbReference type="Proteomes" id="UP000262607"/>
    </source>
</evidence>
<organism evidence="7 8">
    <name type="scientific">Blattabacterium punctulatus CPU2</name>
    <dbReference type="NCBI Taxonomy" id="1457032"/>
    <lineage>
        <taxon>Bacteria</taxon>
        <taxon>Pseudomonadati</taxon>
        <taxon>Bacteroidota</taxon>
        <taxon>Flavobacteriia</taxon>
        <taxon>Flavobacteriales</taxon>
        <taxon>Blattabacteriaceae</taxon>
        <taxon>Blattabacterium</taxon>
    </lineage>
</organism>
<gene>
    <name evidence="7" type="ORF">CPU2_161</name>
</gene>
<dbReference type="InterPro" id="IPR036069">
    <property type="entry name" value="DUF34/NIF3_sf"/>
</dbReference>
<dbReference type="InterPro" id="IPR015867">
    <property type="entry name" value="N-reg_PII/ATP_PRibTrfase_C"/>
</dbReference>
<dbReference type="EMBL" id="AP014610">
    <property type="protein sequence ID" value="BBA17670.1"/>
    <property type="molecule type" value="Genomic_DNA"/>
</dbReference>
<dbReference type="AlphaFoldDB" id="A0AAD1CLC8"/>
<feature type="binding site" evidence="6">
    <location>
        <position position="329"/>
    </location>
    <ligand>
        <name>a divalent metal cation</name>
        <dbReference type="ChEBI" id="CHEBI:60240"/>
        <label>1</label>
    </ligand>
</feature>
<dbReference type="Proteomes" id="UP000262607">
    <property type="component" value="Chromosome"/>
</dbReference>
<feature type="binding site" evidence="6">
    <location>
        <position position="333"/>
    </location>
    <ligand>
        <name>a divalent metal cation</name>
        <dbReference type="ChEBI" id="CHEBI:60240"/>
        <label>1</label>
    </ligand>
</feature>
<dbReference type="PIRSF" id="PIRSF037489">
    <property type="entry name" value="UCP037489_NIF3_YqfO"/>
    <property type="match status" value="1"/>
</dbReference>
<evidence type="ECO:0000256" key="2">
    <source>
        <dbReference type="ARBA" id="ARBA00011643"/>
    </source>
</evidence>
<evidence type="ECO:0000256" key="6">
    <source>
        <dbReference type="PIRSR" id="PIRSR602678-1"/>
    </source>
</evidence>
<evidence type="ECO:0000256" key="1">
    <source>
        <dbReference type="ARBA" id="ARBA00006964"/>
    </source>
</evidence>
<evidence type="ECO:0000313" key="7">
    <source>
        <dbReference type="EMBL" id="BBA17670.1"/>
    </source>
</evidence>
<dbReference type="GeneID" id="66556910"/>
<proteinExistence type="inferred from homology"/>
<dbReference type="GO" id="GO:0046872">
    <property type="term" value="F:metal ion binding"/>
    <property type="evidence" value="ECO:0007669"/>
    <property type="project" value="UniProtKB-UniRule"/>
</dbReference>
<dbReference type="Gene3D" id="3.30.70.120">
    <property type="match status" value="1"/>
</dbReference>
<dbReference type="FunFam" id="3.40.1390.30:FF:000001">
    <property type="entry name" value="GTP cyclohydrolase 1 type 2"/>
    <property type="match status" value="1"/>
</dbReference>